<feature type="non-terminal residue" evidence="1">
    <location>
        <position position="68"/>
    </location>
</feature>
<gene>
    <name evidence="1" type="primary">ORF166094</name>
</gene>
<dbReference type="EMBL" id="HACG01041733">
    <property type="protein sequence ID" value="CEK88598.1"/>
    <property type="molecule type" value="Transcribed_RNA"/>
</dbReference>
<sequence>MNFCPLQALHTSTVKKSKANPNISTVQCQTFMVSLSYSADFNVNQISRKYYFSVFSQHPMNMIFPLLQ</sequence>
<protein>
    <submittedName>
        <fullName evidence="1">Uncharacterized protein</fullName>
    </submittedName>
</protein>
<organism evidence="1">
    <name type="scientific">Arion vulgaris</name>
    <dbReference type="NCBI Taxonomy" id="1028688"/>
    <lineage>
        <taxon>Eukaryota</taxon>
        <taxon>Metazoa</taxon>
        <taxon>Spiralia</taxon>
        <taxon>Lophotrochozoa</taxon>
        <taxon>Mollusca</taxon>
        <taxon>Gastropoda</taxon>
        <taxon>Heterobranchia</taxon>
        <taxon>Euthyneura</taxon>
        <taxon>Panpulmonata</taxon>
        <taxon>Eupulmonata</taxon>
        <taxon>Stylommatophora</taxon>
        <taxon>Helicina</taxon>
        <taxon>Arionoidea</taxon>
        <taxon>Arionidae</taxon>
        <taxon>Arion</taxon>
    </lineage>
</organism>
<reference evidence="1" key="1">
    <citation type="submission" date="2014-12" db="EMBL/GenBank/DDBJ databases">
        <title>Insight into the proteome of Arion vulgaris.</title>
        <authorList>
            <person name="Aradska J."/>
            <person name="Bulat T."/>
            <person name="Smidak R."/>
            <person name="Sarate P."/>
            <person name="Gangsoo J."/>
            <person name="Sialana F."/>
            <person name="Bilban M."/>
            <person name="Lubec G."/>
        </authorList>
    </citation>
    <scope>NUCLEOTIDE SEQUENCE</scope>
    <source>
        <tissue evidence="1">Skin</tissue>
    </source>
</reference>
<evidence type="ECO:0000313" key="1">
    <source>
        <dbReference type="EMBL" id="CEK88598.1"/>
    </source>
</evidence>
<proteinExistence type="predicted"/>
<accession>A0A0B7B6F3</accession>
<name>A0A0B7B6F3_9EUPU</name>
<dbReference type="AlphaFoldDB" id="A0A0B7B6F3"/>